<keyword evidence="1" id="KW-0233">DNA recombination</keyword>
<dbReference type="Pfam" id="PF00589">
    <property type="entry name" value="Phage_integrase"/>
    <property type="match status" value="1"/>
</dbReference>
<dbReference type="Proteomes" id="UP000826462">
    <property type="component" value="Chromosome 1"/>
</dbReference>
<proteinExistence type="predicted"/>
<sequence>MKNLPRHDDSRVFPITAETVKRVFIRACKRAEIENLHFHDLRHEACTRIAERSRNLEQCGGFPDRNCRSQAKRSGNSPFSLHRNAAGLRHTVANASQRFDSRQEKLVSESGTATNPGAFLRSQRHVADRM</sequence>
<feature type="region of interest" description="Disordered" evidence="2">
    <location>
        <begin position="99"/>
        <end position="130"/>
    </location>
</feature>
<reference evidence="4 5" key="1">
    <citation type="submission" date="2021-07" db="EMBL/GenBank/DDBJ databases">
        <title>Paraburkholderia edwinii protects Aspergillus sp. from phenazines by acting as a toxin sponge.</title>
        <authorList>
            <person name="Dahlstrom K.M."/>
            <person name="Newman D.K."/>
        </authorList>
    </citation>
    <scope>NUCLEOTIDE SEQUENCE [LARGE SCALE GENOMIC DNA]</scope>
    <source>
        <strain evidence="4 5">Pe01</strain>
    </source>
</reference>
<evidence type="ECO:0000256" key="1">
    <source>
        <dbReference type="ARBA" id="ARBA00023172"/>
    </source>
</evidence>
<dbReference type="Gene3D" id="1.10.443.10">
    <property type="entry name" value="Intergrase catalytic core"/>
    <property type="match status" value="1"/>
</dbReference>
<evidence type="ECO:0000256" key="2">
    <source>
        <dbReference type="SAM" id="MobiDB-lite"/>
    </source>
</evidence>
<feature type="domain" description="Tyr recombinase" evidence="3">
    <location>
        <begin position="14"/>
        <end position="56"/>
    </location>
</feature>
<accession>A0ABX8UR23</accession>
<protein>
    <submittedName>
        <fullName evidence="4">Tyrosine-type recombinase/integrase</fullName>
    </submittedName>
</protein>
<gene>
    <name evidence="4" type="ORF">KZJ38_01770</name>
</gene>
<evidence type="ECO:0000313" key="4">
    <source>
        <dbReference type="EMBL" id="QYD70762.1"/>
    </source>
</evidence>
<dbReference type="InterPro" id="IPR002104">
    <property type="entry name" value="Integrase_catalytic"/>
</dbReference>
<evidence type="ECO:0000313" key="5">
    <source>
        <dbReference type="Proteomes" id="UP000826462"/>
    </source>
</evidence>
<name>A0ABX8UR23_9BURK</name>
<dbReference type="EMBL" id="CP080095">
    <property type="protein sequence ID" value="QYD70762.1"/>
    <property type="molecule type" value="Genomic_DNA"/>
</dbReference>
<dbReference type="SUPFAM" id="SSF56349">
    <property type="entry name" value="DNA breaking-rejoining enzymes"/>
    <property type="match status" value="1"/>
</dbReference>
<dbReference type="InterPro" id="IPR013762">
    <property type="entry name" value="Integrase-like_cat_sf"/>
</dbReference>
<organism evidence="4 5">
    <name type="scientific">Paraburkholderia edwinii</name>
    <dbReference type="NCBI Taxonomy" id="2861782"/>
    <lineage>
        <taxon>Bacteria</taxon>
        <taxon>Pseudomonadati</taxon>
        <taxon>Pseudomonadota</taxon>
        <taxon>Betaproteobacteria</taxon>
        <taxon>Burkholderiales</taxon>
        <taxon>Burkholderiaceae</taxon>
        <taxon>Paraburkholderia</taxon>
    </lineage>
</organism>
<evidence type="ECO:0000259" key="3">
    <source>
        <dbReference type="Pfam" id="PF00589"/>
    </source>
</evidence>
<keyword evidence="5" id="KW-1185">Reference proteome</keyword>
<dbReference type="InterPro" id="IPR011010">
    <property type="entry name" value="DNA_brk_join_enz"/>
</dbReference>